<dbReference type="InterPro" id="IPR041049">
    <property type="entry name" value="DUF5615"/>
</dbReference>
<dbReference type="AlphaFoldDB" id="A0A8J8CKZ5"/>
<dbReference type="EMBL" id="WVIE01000055">
    <property type="protein sequence ID" value="NDJ20014.1"/>
    <property type="molecule type" value="Genomic_DNA"/>
</dbReference>
<dbReference type="RefSeq" id="WP_162425538.1">
    <property type="nucleotide sequence ID" value="NZ_WVIE01000055.1"/>
</dbReference>
<evidence type="ECO:0000313" key="2">
    <source>
        <dbReference type="EMBL" id="NDJ20014.1"/>
    </source>
</evidence>
<gene>
    <name evidence="2" type="ORF">GS601_22500</name>
</gene>
<keyword evidence="3" id="KW-1185">Reference proteome</keyword>
<organism evidence="2 3">
    <name type="scientific">Myxacorys almedinensis A</name>
    <dbReference type="NCBI Taxonomy" id="2690445"/>
    <lineage>
        <taxon>Bacteria</taxon>
        <taxon>Bacillati</taxon>
        <taxon>Cyanobacteriota</taxon>
        <taxon>Cyanophyceae</taxon>
        <taxon>Leptolyngbyales</taxon>
        <taxon>Leptolyngbyaceae</taxon>
        <taxon>Myxacorys</taxon>
        <taxon>Myxacorys almedinensis</taxon>
    </lineage>
</organism>
<accession>A0A8J8CKZ5</accession>
<sequence>MVRYLIDENLPPSYQMQLLRRKPDITVWAVGDPGTPPKGMLDPVILEWCEQHDFILITNNRRSMPIHLVEHLDCGQHIPGIFALRPKASLGEILDDLILIAEVDAIAEFYDRIVYIPL</sequence>
<reference evidence="2" key="1">
    <citation type="submission" date="2019-12" db="EMBL/GenBank/DDBJ databases">
        <title>High-Quality draft genome sequences of three cyanobacteria isolated from the limestone walls of the Old Cathedral of Coimbra.</title>
        <authorList>
            <person name="Tiago I."/>
            <person name="Soares F."/>
            <person name="Portugal A."/>
        </authorList>
    </citation>
    <scope>NUCLEOTIDE SEQUENCE</scope>
    <source>
        <strain evidence="2">A</strain>
    </source>
</reference>
<feature type="domain" description="DUF5615" evidence="1">
    <location>
        <begin position="3"/>
        <end position="67"/>
    </location>
</feature>
<protein>
    <recommendedName>
        <fullName evidence="1">DUF5615 domain-containing protein</fullName>
    </recommendedName>
</protein>
<dbReference type="Proteomes" id="UP000646053">
    <property type="component" value="Unassembled WGS sequence"/>
</dbReference>
<evidence type="ECO:0000313" key="3">
    <source>
        <dbReference type="Proteomes" id="UP000646053"/>
    </source>
</evidence>
<name>A0A8J8CKZ5_9CYAN</name>
<evidence type="ECO:0000259" key="1">
    <source>
        <dbReference type="Pfam" id="PF18480"/>
    </source>
</evidence>
<proteinExistence type="predicted"/>
<dbReference type="Pfam" id="PF18480">
    <property type="entry name" value="DUF5615"/>
    <property type="match status" value="1"/>
</dbReference>
<comment type="caution">
    <text evidence="2">The sequence shown here is derived from an EMBL/GenBank/DDBJ whole genome shotgun (WGS) entry which is preliminary data.</text>
</comment>